<evidence type="ECO:0000256" key="1">
    <source>
        <dbReference type="ARBA" id="ARBA00004141"/>
    </source>
</evidence>
<dbReference type="GO" id="GO:0005886">
    <property type="term" value="C:plasma membrane"/>
    <property type="evidence" value="ECO:0007669"/>
    <property type="project" value="TreeGrafter"/>
</dbReference>
<evidence type="ECO:0000313" key="10">
    <source>
        <dbReference type="Proteomes" id="UP000182569"/>
    </source>
</evidence>
<dbReference type="InterPro" id="IPR050222">
    <property type="entry name" value="MATE_MdtK"/>
</dbReference>
<dbReference type="EMBL" id="CP015756">
    <property type="protein sequence ID" value="APC41424.1"/>
    <property type="molecule type" value="Genomic_DNA"/>
</dbReference>
<feature type="transmembrane region" description="Helical" evidence="8">
    <location>
        <begin position="276"/>
        <end position="300"/>
    </location>
</feature>
<keyword evidence="5 8" id="KW-1133">Transmembrane helix</keyword>
<protein>
    <recommendedName>
        <fullName evidence="7">Multidrug-efflux transporter</fullName>
    </recommendedName>
</protein>
<keyword evidence="6 8" id="KW-0472">Membrane</keyword>
<dbReference type="STRING" id="1552.A7L45_15740"/>
<feature type="transmembrane region" description="Helical" evidence="8">
    <location>
        <begin position="321"/>
        <end position="343"/>
    </location>
</feature>
<feature type="transmembrane region" description="Helical" evidence="8">
    <location>
        <begin position="188"/>
        <end position="206"/>
    </location>
</feature>
<name>A0A1J0GKF3_9CLOT</name>
<evidence type="ECO:0000256" key="7">
    <source>
        <dbReference type="ARBA" id="ARBA00031636"/>
    </source>
</evidence>
<dbReference type="InterPro" id="IPR014249">
    <property type="entry name" value="Spore_V_B"/>
</dbReference>
<dbReference type="PANTHER" id="PTHR43298:SF2">
    <property type="entry name" value="FMN_FAD EXPORTER YEEO-RELATED"/>
    <property type="match status" value="1"/>
</dbReference>
<comment type="subcellular location">
    <subcellularLocation>
        <location evidence="1">Membrane</location>
        <topology evidence="1">Multi-pass membrane protein</topology>
    </subcellularLocation>
</comment>
<keyword evidence="10" id="KW-1185">Reference proteome</keyword>
<dbReference type="OrthoDB" id="9775950at2"/>
<dbReference type="Proteomes" id="UP000182569">
    <property type="component" value="Chromosome"/>
</dbReference>
<feature type="transmembrane region" description="Helical" evidence="8">
    <location>
        <begin position="43"/>
        <end position="66"/>
    </location>
</feature>
<dbReference type="CDD" id="cd13124">
    <property type="entry name" value="MATE_SpoVB_like"/>
    <property type="match status" value="1"/>
</dbReference>
<feature type="transmembrane region" description="Helical" evidence="8">
    <location>
        <begin position="473"/>
        <end position="494"/>
    </location>
</feature>
<feature type="transmembrane region" description="Helical" evidence="8">
    <location>
        <begin position="12"/>
        <end position="31"/>
    </location>
</feature>
<keyword evidence="3" id="KW-0813">Transport</keyword>
<dbReference type="AlphaFoldDB" id="A0A1J0GKF3"/>
<evidence type="ECO:0000256" key="5">
    <source>
        <dbReference type="ARBA" id="ARBA00022989"/>
    </source>
</evidence>
<feature type="transmembrane region" description="Helical" evidence="8">
    <location>
        <begin position="386"/>
        <end position="407"/>
    </location>
</feature>
<evidence type="ECO:0000313" key="9">
    <source>
        <dbReference type="EMBL" id="APC41424.1"/>
    </source>
</evidence>
<dbReference type="PIRSF" id="PIRSF038958">
    <property type="entry name" value="PG_synth_SpoVB"/>
    <property type="match status" value="1"/>
</dbReference>
<proteinExistence type="inferred from homology"/>
<sequence>MIKDDFYRDSIILTVSNLVAGILRFMFSILLSRKLGAEGMGLYSLVMPIYDLFTCLICGGMVTAISKESSSYYGINDYGNLNKSIHTALVFDFVLSIFIAILVFFFSPYISTYIIKDQRTLYSLWVICPALIFVALSSIYKGYFYGISNVKVPAIIDIVEKTARMAIILGIINFFALTNVTTTVTATYISLSIGELISFILLYVFYEKSKNKFKVIVKKTEGRAQLLFNVLIVSFPLCLNGFLNTIISALSTLIVPGRLVQAGIEYTESLSLIGKFSGMAMSIVFFPFIIVMSMSTMLTPDISKSISKNDYNALENRIREVIKISFLLGISTMIICLCIGPSLGKLFFDRYDLGVYIRLAALSAPFMYMSGSTFGILNGLGKQKALLINSVVTSIVELVLLYILLGIPSINILGYAVALLISSILSAIMNIVSIKGCCYINFSGSEFLIDICLSILLYFILKILSNTIPDCIFITKNIIIIVTGFSLLLFSLILTKKSEKSKAHHTR</sequence>
<dbReference type="InterPro" id="IPR002797">
    <property type="entry name" value="Polysacc_synth"/>
</dbReference>
<comment type="similarity">
    <text evidence="2">Belongs to the multi antimicrobial extrusion (MATE) (TC 2.A.66.1) family.</text>
</comment>
<organism evidence="9 10">
    <name type="scientific">Clostridium estertheticum subsp. estertheticum</name>
    <dbReference type="NCBI Taxonomy" id="1552"/>
    <lineage>
        <taxon>Bacteria</taxon>
        <taxon>Bacillati</taxon>
        <taxon>Bacillota</taxon>
        <taxon>Clostridia</taxon>
        <taxon>Eubacteriales</taxon>
        <taxon>Clostridiaceae</taxon>
        <taxon>Clostridium</taxon>
    </lineage>
</organism>
<feature type="transmembrane region" description="Helical" evidence="8">
    <location>
        <begin position="226"/>
        <end position="256"/>
    </location>
</feature>
<dbReference type="Pfam" id="PF01943">
    <property type="entry name" value="Polysacc_synt"/>
    <property type="match status" value="1"/>
</dbReference>
<gene>
    <name evidence="9" type="ORF">A7L45_15740</name>
</gene>
<feature type="transmembrane region" description="Helical" evidence="8">
    <location>
        <begin position="413"/>
        <end position="432"/>
    </location>
</feature>
<dbReference type="RefSeq" id="WP_071613718.1">
    <property type="nucleotide sequence ID" value="NZ_CP015756.1"/>
</dbReference>
<evidence type="ECO:0000256" key="2">
    <source>
        <dbReference type="ARBA" id="ARBA00010199"/>
    </source>
</evidence>
<evidence type="ECO:0000256" key="3">
    <source>
        <dbReference type="ARBA" id="ARBA00022448"/>
    </source>
</evidence>
<dbReference type="PANTHER" id="PTHR43298">
    <property type="entry name" value="MULTIDRUG RESISTANCE PROTEIN NORM-RELATED"/>
    <property type="match status" value="1"/>
</dbReference>
<accession>A0A1J0GKF3</accession>
<reference evidence="10" key="1">
    <citation type="journal article" date="2016" name="Front. Microbiol.">
        <title>Complete Genome Sequence of Clostridium estertheticum DSM 8809, a Microbe Identified in Spoiled Vacuum Packed Beef.</title>
        <authorList>
            <person name="Yu Z."/>
            <person name="Gunn L."/>
            <person name="Brennan E."/>
            <person name="Reid R."/>
            <person name="Wall P.G."/>
            <person name="Gaora O.P."/>
            <person name="Hurley D."/>
            <person name="Bolton D."/>
            <person name="Fanning S."/>
        </authorList>
    </citation>
    <scope>NUCLEOTIDE SEQUENCE [LARGE SCALE GENOMIC DNA]</scope>
    <source>
        <strain evidence="10">DSM 8809</strain>
    </source>
</reference>
<keyword evidence="4 8" id="KW-0812">Transmembrane</keyword>
<feature type="transmembrane region" description="Helical" evidence="8">
    <location>
        <begin position="87"/>
        <end position="110"/>
    </location>
</feature>
<dbReference type="NCBIfam" id="TIGR02900">
    <property type="entry name" value="spore_V_B"/>
    <property type="match status" value="1"/>
</dbReference>
<evidence type="ECO:0000256" key="6">
    <source>
        <dbReference type="ARBA" id="ARBA00023136"/>
    </source>
</evidence>
<feature type="transmembrane region" description="Helical" evidence="8">
    <location>
        <begin position="355"/>
        <end position="377"/>
    </location>
</feature>
<dbReference type="InterPro" id="IPR024923">
    <property type="entry name" value="PG_synth_SpoVB"/>
</dbReference>
<feature type="transmembrane region" description="Helical" evidence="8">
    <location>
        <begin position="122"/>
        <end position="144"/>
    </location>
</feature>
<evidence type="ECO:0000256" key="4">
    <source>
        <dbReference type="ARBA" id="ARBA00022692"/>
    </source>
</evidence>
<feature type="transmembrane region" description="Helical" evidence="8">
    <location>
        <begin position="439"/>
        <end position="461"/>
    </location>
</feature>
<evidence type="ECO:0000256" key="8">
    <source>
        <dbReference type="SAM" id="Phobius"/>
    </source>
</evidence>
<dbReference type="KEGG" id="ceu:A7L45_15740"/>